<dbReference type="InterPro" id="IPR000182">
    <property type="entry name" value="GNAT_dom"/>
</dbReference>
<gene>
    <name evidence="2" type="ORF">LRS13_08580</name>
</gene>
<protein>
    <submittedName>
        <fullName evidence="2">GNAT family N-acetyltransferase</fullName>
    </submittedName>
</protein>
<reference evidence="3" key="1">
    <citation type="submission" date="2021-11" db="EMBL/GenBank/DDBJ databases">
        <title>Cultivation dependent microbiological survey of springs from the worlds oldest radium mine currently devoted to the extraction of radon-saturated water.</title>
        <authorList>
            <person name="Kapinusova G."/>
            <person name="Smrhova T."/>
            <person name="Strejcek M."/>
            <person name="Suman J."/>
            <person name="Jani K."/>
            <person name="Pajer P."/>
            <person name="Uhlik O."/>
        </authorList>
    </citation>
    <scope>NUCLEOTIDE SEQUENCE [LARGE SCALE GENOMIC DNA]</scope>
    <source>
        <strain evidence="3">J379</strain>
    </source>
</reference>
<organism evidence="2 3">
    <name type="scientific">Svornostia abyssi</name>
    <dbReference type="NCBI Taxonomy" id="2898438"/>
    <lineage>
        <taxon>Bacteria</taxon>
        <taxon>Bacillati</taxon>
        <taxon>Actinomycetota</taxon>
        <taxon>Thermoleophilia</taxon>
        <taxon>Solirubrobacterales</taxon>
        <taxon>Baekduiaceae</taxon>
        <taxon>Svornostia</taxon>
    </lineage>
</organism>
<dbReference type="RefSeq" id="WP_353866738.1">
    <property type="nucleotide sequence ID" value="NZ_CP088295.1"/>
</dbReference>
<feature type="domain" description="N-acetyltransferase" evidence="1">
    <location>
        <begin position="77"/>
        <end position="218"/>
    </location>
</feature>
<proteinExistence type="predicted"/>
<evidence type="ECO:0000313" key="3">
    <source>
        <dbReference type="Proteomes" id="UP001058860"/>
    </source>
</evidence>
<dbReference type="EMBL" id="CP088295">
    <property type="protein sequence ID" value="UUY05559.1"/>
    <property type="molecule type" value="Genomic_DNA"/>
</dbReference>
<evidence type="ECO:0000313" key="2">
    <source>
        <dbReference type="EMBL" id="UUY05559.1"/>
    </source>
</evidence>
<dbReference type="PROSITE" id="PS51186">
    <property type="entry name" value="GNAT"/>
    <property type="match status" value="1"/>
</dbReference>
<dbReference type="SUPFAM" id="SSF55729">
    <property type="entry name" value="Acyl-CoA N-acyltransferases (Nat)"/>
    <property type="match status" value="1"/>
</dbReference>
<sequence length="219" mass="23683">MFNAAVARPDAEPAAVATALRHLENGGMPWFLFTMPETPAAHVQAAQALGAAAFDVRAPWMEIPRAELGAPMMPEGIVVEEATDQAGWEQWAATVRDVYEFPEIGETAWVEPARRMDWAPPWRAWTALRDGRGVGCTLLIEAGGVAALLAVGVVPAERRRGVGALMTLLPLAHATEPWCGFWSTPSGMPLYRALGFTKRGWMSRWVGNAPIALPDTARG</sequence>
<dbReference type="InterPro" id="IPR016181">
    <property type="entry name" value="Acyl_CoA_acyltransferase"/>
</dbReference>
<name>A0ABY5PLJ3_9ACTN</name>
<evidence type="ECO:0000259" key="1">
    <source>
        <dbReference type="PROSITE" id="PS51186"/>
    </source>
</evidence>
<dbReference type="Proteomes" id="UP001058860">
    <property type="component" value="Chromosome"/>
</dbReference>
<keyword evidence="3" id="KW-1185">Reference proteome</keyword>
<dbReference type="Gene3D" id="3.40.630.30">
    <property type="match status" value="1"/>
</dbReference>
<accession>A0ABY5PLJ3</accession>